<protein>
    <submittedName>
        <fullName evidence="1">Uncharacterized protein</fullName>
    </submittedName>
</protein>
<organism evidence="1 2">
    <name type="scientific">Dallia pectoralis</name>
    <name type="common">Alaska blackfish</name>
    <dbReference type="NCBI Taxonomy" id="75939"/>
    <lineage>
        <taxon>Eukaryota</taxon>
        <taxon>Metazoa</taxon>
        <taxon>Chordata</taxon>
        <taxon>Craniata</taxon>
        <taxon>Vertebrata</taxon>
        <taxon>Euteleostomi</taxon>
        <taxon>Actinopterygii</taxon>
        <taxon>Neopterygii</taxon>
        <taxon>Teleostei</taxon>
        <taxon>Protacanthopterygii</taxon>
        <taxon>Esociformes</taxon>
        <taxon>Umbridae</taxon>
        <taxon>Dallia</taxon>
    </lineage>
</organism>
<evidence type="ECO:0000313" key="2">
    <source>
        <dbReference type="Proteomes" id="UP001157502"/>
    </source>
</evidence>
<evidence type="ECO:0000313" key="1">
    <source>
        <dbReference type="EMBL" id="KAJ7998745.1"/>
    </source>
</evidence>
<keyword evidence="2" id="KW-1185">Reference proteome</keyword>
<gene>
    <name evidence="1" type="ORF">DPEC_G00208060</name>
</gene>
<reference evidence="1" key="1">
    <citation type="submission" date="2021-05" db="EMBL/GenBank/DDBJ databases">
        <authorList>
            <person name="Pan Q."/>
            <person name="Jouanno E."/>
            <person name="Zahm M."/>
            <person name="Klopp C."/>
            <person name="Cabau C."/>
            <person name="Louis A."/>
            <person name="Berthelot C."/>
            <person name="Parey E."/>
            <person name="Roest Crollius H."/>
            <person name="Montfort J."/>
            <person name="Robinson-Rechavi M."/>
            <person name="Bouchez O."/>
            <person name="Lampietro C."/>
            <person name="Lopez Roques C."/>
            <person name="Donnadieu C."/>
            <person name="Postlethwait J."/>
            <person name="Bobe J."/>
            <person name="Dillon D."/>
            <person name="Chandos A."/>
            <person name="von Hippel F."/>
            <person name="Guiguen Y."/>
        </authorList>
    </citation>
    <scope>NUCLEOTIDE SEQUENCE</scope>
    <source>
        <strain evidence="1">YG-Jan2019</strain>
    </source>
</reference>
<sequence>MSGSEVVYTVVSALIAIICCVGNALVIWAVWSNSSLRQPTFYYIGSLAAADFLVGSVAVPVAVLVDGRVQTSFHTCLFGSCVVVMLTMASVMSLLAISVDRFLRVYIPFRYKKTVTAWRSWTVVVLCWFLAVILSFPPMMGWHKCDVSSQSGNSTSMLCRFIDVIPMSYLVYFVFFLCTLTPLLIMAVLYFYIFCKIQRNLREKLERDTQSHTYFRRERSLARSLALVLVLFAFCWLPLDILNCVAYFANGPNIPQTVFHVGILLSHANSAVNPVIYAFKIRKIQESYLMIYRRLFCRDHNQGSQSSQTTENYLNSNTTNVARNSGEDATAF</sequence>
<comment type="caution">
    <text evidence="1">The sequence shown here is derived from an EMBL/GenBank/DDBJ whole genome shotgun (WGS) entry which is preliminary data.</text>
</comment>
<dbReference type="EMBL" id="CM055744">
    <property type="protein sequence ID" value="KAJ7998745.1"/>
    <property type="molecule type" value="Genomic_DNA"/>
</dbReference>
<proteinExistence type="predicted"/>
<dbReference type="Proteomes" id="UP001157502">
    <property type="component" value="Chromosome 17"/>
</dbReference>
<name>A0ACC2G5D1_DALPE</name>
<accession>A0ACC2G5D1</accession>